<evidence type="ECO:0000256" key="2">
    <source>
        <dbReference type="SAM" id="SignalP"/>
    </source>
</evidence>
<protein>
    <submittedName>
        <fullName evidence="3">Uncharacterized protein</fullName>
    </submittedName>
</protein>
<feature type="signal peptide" evidence="2">
    <location>
        <begin position="1"/>
        <end position="20"/>
    </location>
</feature>
<name>A0ABQ5BZU2_9ASTR</name>
<gene>
    <name evidence="3" type="ORF">Tco_0890213</name>
</gene>
<keyword evidence="2" id="KW-0732">Signal</keyword>
<evidence type="ECO:0000256" key="1">
    <source>
        <dbReference type="SAM" id="MobiDB-lite"/>
    </source>
</evidence>
<dbReference type="EMBL" id="BQNB010013788">
    <property type="protein sequence ID" value="GJT20276.1"/>
    <property type="molecule type" value="Genomic_DNA"/>
</dbReference>
<organism evidence="3 4">
    <name type="scientific">Tanacetum coccineum</name>
    <dbReference type="NCBI Taxonomy" id="301880"/>
    <lineage>
        <taxon>Eukaryota</taxon>
        <taxon>Viridiplantae</taxon>
        <taxon>Streptophyta</taxon>
        <taxon>Embryophyta</taxon>
        <taxon>Tracheophyta</taxon>
        <taxon>Spermatophyta</taxon>
        <taxon>Magnoliopsida</taxon>
        <taxon>eudicotyledons</taxon>
        <taxon>Gunneridae</taxon>
        <taxon>Pentapetalae</taxon>
        <taxon>asterids</taxon>
        <taxon>campanulids</taxon>
        <taxon>Asterales</taxon>
        <taxon>Asteraceae</taxon>
        <taxon>Asteroideae</taxon>
        <taxon>Anthemideae</taxon>
        <taxon>Anthemidinae</taxon>
        <taxon>Tanacetum</taxon>
    </lineage>
</organism>
<reference evidence="3" key="2">
    <citation type="submission" date="2022-01" db="EMBL/GenBank/DDBJ databases">
        <authorList>
            <person name="Yamashiro T."/>
            <person name="Shiraishi A."/>
            <person name="Satake H."/>
            <person name="Nakayama K."/>
        </authorList>
    </citation>
    <scope>NUCLEOTIDE SEQUENCE</scope>
</reference>
<reference evidence="3" key="1">
    <citation type="journal article" date="2022" name="Int. J. Mol. Sci.">
        <title>Draft Genome of Tanacetum Coccineum: Genomic Comparison of Closely Related Tanacetum-Family Plants.</title>
        <authorList>
            <person name="Yamashiro T."/>
            <person name="Shiraishi A."/>
            <person name="Nakayama K."/>
            <person name="Satake H."/>
        </authorList>
    </citation>
    <scope>NUCLEOTIDE SEQUENCE</scope>
</reference>
<evidence type="ECO:0000313" key="3">
    <source>
        <dbReference type="EMBL" id="GJT20276.1"/>
    </source>
</evidence>
<dbReference type="Proteomes" id="UP001151760">
    <property type="component" value="Unassembled WGS sequence"/>
</dbReference>
<accession>A0ABQ5BZU2</accession>
<feature type="region of interest" description="Disordered" evidence="1">
    <location>
        <begin position="151"/>
        <end position="171"/>
    </location>
</feature>
<proteinExistence type="predicted"/>
<keyword evidence="4" id="KW-1185">Reference proteome</keyword>
<feature type="chain" id="PRO_5046853661" evidence="2">
    <location>
        <begin position="21"/>
        <end position="171"/>
    </location>
</feature>
<comment type="caution">
    <text evidence="3">The sequence shown here is derived from an EMBL/GenBank/DDBJ whole genome shotgun (WGS) entry which is preliminary data.</text>
</comment>
<sequence>MWPAMGLIIGFPWAFSPISFLSNDLTYYELRLTILEVTDTFRILNKGLVKEKTKVITDLKLKEEKDLDKLIAMEKQLKFLNEIVYKKNQSIQTIHMLAPKGSTFNGRPTFANPMYLKKAQSKKPCLYEILYDTSDPANRFVPDTEETLTLEKESRSKLNKDSETIRLHKAK</sequence>
<evidence type="ECO:0000313" key="4">
    <source>
        <dbReference type="Proteomes" id="UP001151760"/>
    </source>
</evidence>